<feature type="region of interest" description="Disordered" evidence="1">
    <location>
        <begin position="1"/>
        <end position="59"/>
    </location>
</feature>
<protein>
    <submittedName>
        <fullName evidence="2">Uncharacterized protein</fullName>
    </submittedName>
</protein>
<organism evidence="2 3">
    <name type="scientific">Thalictrum thalictroides</name>
    <name type="common">Rue-anemone</name>
    <name type="synonym">Anemone thalictroides</name>
    <dbReference type="NCBI Taxonomy" id="46969"/>
    <lineage>
        <taxon>Eukaryota</taxon>
        <taxon>Viridiplantae</taxon>
        <taxon>Streptophyta</taxon>
        <taxon>Embryophyta</taxon>
        <taxon>Tracheophyta</taxon>
        <taxon>Spermatophyta</taxon>
        <taxon>Magnoliopsida</taxon>
        <taxon>Ranunculales</taxon>
        <taxon>Ranunculaceae</taxon>
        <taxon>Thalictroideae</taxon>
        <taxon>Thalictrum</taxon>
    </lineage>
</organism>
<sequence length="83" mass="9260">MWRSSSCKQKGRSRSISRPRSILPRPQKQSTELGSSEVKTPVEDNSTISDVATHCSGDNLNEGDTNLEVIAEMQISRGYFKMD</sequence>
<comment type="caution">
    <text evidence="2">The sequence shown here is derived from an EMBL/GenBank/DDBJ whole genome shotgun (WGS) entry which is preliminary data.</text>
</comment>
<feature type="compositionally biased region" description="Polar residues" evidence="1">
    <location>
        <begin position="27"/>
        <end position="59"/>
    </location>
</feature>
<gene>
    <name evidence="2" type="ORF">FRX31_009594</name>
</gene>
<name>A0A7J6WVV9_THATH</name>
<accession>A0A7J6WVV9</accession>
<evidence type="ECO:0000313" key="2">
    <source>
        <dbReference type="EMBL" id="KAF5200818.1"/>
    </source>
</evidence>
<reference evidence="2 3" key="1">
    <citation type="submission" date="2020-06" db="EMBL/GenBank/DDBJ databases">
        <title>Transcriptomic and genomic resources for Thalictrum thalictroides and T. hernandezii: Facilitating candidate gene discovery in an emerging model plant lineage.</title>
        <authorList>
            <person name="Arias T."/>
            <person name="Riano-Pachon D.M."/>
            <person name="Di Stilio V.S."/>
        </authorList>
    </citation>
    <scope>NUCLEOTIDE SEQUENCE [LARGE SCALE GENOMIC DNA]</scope>
    <source>
        <strain evidence="3">cv. WT478/WT964</strain>
        <tissue evidence="2">Leaves</tissue>
    </source>
</reference>
<dbReference type="EMBL" id="JABWDY010010245">
    <property type="protein sequence ID" value="KAF5200818.1"/>
    <property type="molecule type" value="Genomic_DNA"/>
</dbReference>
<proteinExistence type="predicted"/>
<evidence type="ECO:0000256" key="1">
    <source>
        <dbReference type="SAM" id="MobiDB-lite"/>
    </source>
</evidence>
<dbReference type="Proteomes" id="UP000554482">
    <property type="component" value="Unassembled WGS sequence"/>
</dbReference>
<dbReference type="AlphaFoldDB" id="A0A7J6WVV9"/>
<evidence type="ECO:0000313" key="3">
    <source>
        <dbReference type="Proteomes" id="UP000554482"/>
    </source>
</evidence>
<keyword evidence="3" id="KW-1185">Reference proteome</keyword>